<keyword evidence="2" id="KW-1185">Reference proteome</keyword>
<accession>A0A1I5EU93</accession>
<dbReference type="RefSeq" id="WP_074913218.1">
    <property type="nucleotide sequence ID" value="NZ_FOVK01000021.1"/>
</dbReference>
<dbReference type="Proteomes" id="UP000181899">
    <property type="component" value="Unassembled WGS sequence"/>
</dbReference>
<dbReference type="EMBL" id="FOVK01000021">
    <property type="protein sequence ID" value="SFO15009.1"/>
    <property type="molecule type" value="Genomic_DNA"/>
</dbReference>
<evidence type="ECO:0000313" key="2">
    <source>
        <dbReference type="Proteomes" id="UP000181899"/>
    </source>
</evidence>
<reference evidence="1 2" key="1">
    <citation type="submission" date="2016-10" db="EMBL/GenBank/DDBJ databases">
        <authorList>
            <person name="de Groot N.N."/>
        </authorList>
    </citation>
    <scope>NUCLEOTIDE SEQUENCE [LARGE SCALE GENOMIC DNA]</scope>
    <source>
        <strain evidence="1 2">ML2</strain>
    </source>
</reference>
<dbReference type="AlphaFoldDB" id="A0A1I5EU93"/>
<name>A0A1I5EU93_9CLOT</name>
<evidence type="ECO:0000313" key="1">
    <source>
        <dbReference type="EMBL" id="SFO15009.1"/>
    </source>
</evidence>
<protein>
    <submittedName>
        <fullName evidence="1">Uncharacterized protein</fullName>
    </submittedName>
</protein>
<sequence length="110" mass="13217">MLIDSKIHALEVLNYVLHRRDEKEKCEIIRKSMVEVKRFGFKMDEVVFFKEIRKKNEAREFMVANGISTLEELVLKEYEYRMKYQWMIYKNVKGDADYCADDADGSDYLD</sequence>
<organism evidence="1 2">
    <name type="scientific">Proteiniclasticum ruminis</name>
    <dbReference type="NCBI Taxonomy" id="398199"/>
    <lineage>
        <taxon>Bacteria</taxon>
        <taxon>Bacillati</taxon>
        <taxon>Bacillota</taxon>
        <taxon>Clostridia</taxon>
        <taxon>Eubacteriales</taxon>
        <taxon>Clostridiaceae</taxon>
        <taxon>Proteiniclasticum</taxon>
    </lineage>
</organism>
<gene>
    <name evidence="1" type="ORF">SAMN04488695_12114</name>
</gene>
<proteinExistence type="predicted"/>